<dbReference type="PRINTS" id="PR00129">
    <property type="entry name" value="CUTINASE"/>
</dbReference>
<dbReference type="InterPro" id="IPR029058">
    <property type="entry name" value="AB_hydrolase_fold"/>
</dbReference>
<feature type="active site" evidence="10">
    <location>
        <position position="164"/>
    </location>
</feature>
<dbReference type="PANTHER" id="PTHR48250:SF1">
    <property type="entry name" value="CUTINASE"/>
    <property type="match status" value="1"/>
</dbReference>
<comment type="caution">
    <text evidence="13">The sequence shown here is derived from an EMBL/GenBank/DDBJ whole genome shotgun (WGS) entry which is preliminary data.</text>
</comment>
<dbReference type="OrthoDB" id="3225429at2759"/>
<evidence type="ECO:0000256" key="6">
    <source>
        <dbReference type="ARBA" id="ARBA00022729"/>
    </source>
</evidence>
<dbReference type="GO" id="GO:0050525">
    <property type="term" value="F:cutinase activity"/>
    <property type="evidence" value="ECO:0007669"/>
    <property type="project" value="UniProtKB-UniRule"/>
</dbReference>
<dbReference type="InterPro" id="IPR043580">
    <property type="entry name" value="CUTINASE_1"/>
</dbReference>
<evidence type="ECO:0000256" key="9">
    <source>
        <dbReference type="ARBA" id="ARBA00034045"/>
    </source>
</evidence>
<keyword evidence="14" id="KW-1185">Reference proteome</keyword>
<evidence type="ECO:0000256" key="12">
    <source>
        <dbReference type="RuleBase" id="RU361263"/>
    </source>
</evidence>
<accession>A0A8H5BKH2</accession>
<dbReference type="PANTHER" id="PTHR48250">
    <property type="entry name" value="CUTINASE 2-RELATED"/>
    <property type="match status" value="1"/>
</dbReference>
<proteinExistence type="inferred from homology"/>
<evidence type="ECO:0000313" key="13">
    <source>
        <dbReference type="EMBL" id="KAF5323812.1"/>
    </source>
</evidence>
<evidence type="ECO:0000256" key="7">
    <source>
        <dbReference type="ARBA" id="ARBA00022801"/>
    </source>
</evidence>
<dbReference type="SUPFAM" id="SSF53474">
    <property type="entry name" value="alpha/beta-Hydrolases"/>
    <property type="match status" value="1"/>
</dbReference>
<feature type="signal peptide" evidence="12">
    <location>
        <begin position="1"/>
        <end position="22"/>
    </location>
</feature>
<dbReference type="PROSITE" id="PS00931">
    <property type="entry name" value="CUTINASE_2"/>
    <property type="match status" value="1"/>
</dbReference>
<evidence type="ECO:0000256" key="8">
    <source>
        <dbReference type="ARBA" id="ARBA00023157"/>
    </source>
</evidence>
<keyword evidence="5 12" id="KW-0964">Secreted</keyword>
<evidence type="ECO:0000313" key="14">
    <source>
        <dbReference type="Proteomes" id="UP000567179"/>
    </source>
</evidence>
<feature type="chain" id="PRO_5034749734" description="Cutinase" evidence="12">
    <location>
        <begin position="23"/>
        <end position="195"/>
    </location>
</feature>
<evidence type="ECO:0000256" key="11">
    <source>
        <dbReference type="PIRSR" id="PIRSR611150-2"/>
    </source>
</evidence>
<dbReference type="SMART" id="SM01110">
    <property type="entry name" value="Cutinase"/>
    <property type="match status" value="1"/>
</dbReference>
<dbReference type="PROSITE" id="PS00155">
    <property type="entry name" value="CUTINASE_1"/>
    <property type="match status" value="1"/>
</dbReference>
<comment type="catalytic activity">
    <reaction evidence="9 12">
        <text>cutin + H2O = cutin monomers.</text>
        <dbReference type="EC" id="3.1.1.74"/>
    </reaction>
</comment>
<dbReference type="Proteomes" id="UP000567179">
    <property type="component" value="Unassembled WGS sequence"/>
</dbReference>
<evidence type="ECO:0000256" key="1">
    <source>
        <dbReference type="ARBA" id="ARBA00004613"/>
    </source>
</evidence>
<feature type="active site" description="Nucleophile" evidence="10">
    <location>
        <position position="112"/>
    </location>
</feature>
<keyword evidence="7 12" id="KW-0378">Hydrolase</keyword>
<name>A0A8H5BKH2_9AGAR</name>
<dbReference type="InterPro" id="IPR011150">
    <property type="entry name" value="Cutinase_monf"/>
</dbReference>
<comment type="similarity">
    <text evidence="2 12">Belongs to the cutinase family.</text>
</comment>
<feature type="disulfide bond" evidence="11">
    <location>
        <begin position="26"/>
        <end position="101"/>
    </location>
</feature>
<feature type="disulfide bond" evidence="11">
    <location>
        <begin position="160"/>
        <end position="167"/>
    </location>
</feature>
<gene>
    <name evidence="13" type="ORF">D9619_012986</name>
</gene>
<dbReference type="GO" id="GO:0016052">
    <property type="term" value="P:carbohydrate catabolic process"/>
    <property type="evidence" value="ECO:0007669"/>
    <property type="project" value="TreeGrafter"/>
</dbReference>
<keyword evidence="8 11" id="KW-1015">Disulfide bond</keyword>
<dbReference type="EMBL" id="JAACJJ010000017">
    <property type="protein sequence ID" value="KAF5323812.1"/>
    <property type="molecule type" value="Genomic_DNA"/>
</dbReference>
<evidence type="ECO:0000256" key="10">
    <source>
        <dbReference type="PIRSR" id="PIRSR611150-1"/>
    </source>
</evidence>
<dbReference type="AlphaFoldDB" id="A0A8H5BKH2"/>
<dbReference type="Pfam" id="PF01083">
    <property type="entry name" value="Cutinase"/>
    <property type="match status" value="1"/>
</dbReference>
<dbReference type="EC" id="3.1.1.74" evidence="3 12"/>
<sequence length="195" mass="19897">MFRPAFLLTLALTAVAAPSLRAAQVCTDVTVIFARGTTEVAPIGTIVGPPLLAALQADLVGRSLAFIGVDYPANIAGFLAGGDPVGAQTMANDVALAASTCPNTEIVMSGYSQGGQLVHLAATKLSSQIQQRVKAVVIFGDPDNGRPLPGSLNAVEKTFCHVGDDICLGGDLILTPHLTYGVDTPAAAAFIVGKL</sequence>
<evidence type="ECO:0000256" key="4">
    <source>
        <dbReference type="ARBA" id="ARBA00022487"/>
    </source>
</evidence>
<dbReference type="Gene3D" id="3.40.50.1820">
    <property type="entry name" value="alpha/beta hydrolase"/>
    <property type="match status" value="1"/>
</dbReference>
<dbReference type="InterPro" id="IPR000675">
    <property type="entry name" value="Cutinase/axe"/>
</dbReference>
<comment type="subcellular location">
    <subcellularLocation>
        <location evidence="1 12">Secreted</location>
    </subcellularLocation>
</comment>
<comment type="function">
    <text evidence="12">Catalyzes the hydrolysis of complex carboxylic polyesters found in the cell wall of plants. Degrades cutin, a macromolecule that forms the structure of the plant cuticle.</text>
</comment>
<evidence type="ECO:0000256" key="3">
    <source>
        <dbReference type="ARBA" id="ARBA00013095"/>
    </source>
</evidence>
<reference evidence="13 14" key="1">
    <citation type="journal article" date="2020" name="ISME J.">
        <title>Uncovering the hidden diversity of litter-decomposition mechanisms in mushroom-forming fungi.</title>
        <authorList>
            <person name="Floudas D."/>
            <person name="Bentzer J."/>
            <person name="Ahren D."/>
            <person name="Johansson T."/>
            <person name="Persson P."/>
            <person name="Tunlid A."/>
        </authorList>
    </citation>
    <scope>NUCLEOTIDE SEQUENCE [LARGE SCALE GENOMIC DNA]</scope>
    <source>
        <strain evidence="13 14">CBS 101986</strain>
    </source>
</reference>
<evidence type="ECO:0000256" key="2">
    <source>
        <dbReference type="ARBA" id="ARBA00007534"/>
    </source>
</evidence>
<keyword evidence="6 12" id="KW-0732">Signal</keyword>
<dbReference type="GO" id="GO:0005576">
    <property type="term" value="C:extracellular region"/>
    <property type="evidence" value="ECO:0007669"/>
    <property type="project" value="UniProtKB-SubCell"/>
</dbReference>
<keyword evidence="4 12" id="KW-0719">Serine esterase</keyword>
<protein>
    <recommendedName>
        <fullName evidence="3 12">Cutinase</fullName>
        <ecNumber evidence="3 12">3.1.1.74</ecNumber>
    </recommendedName>
</protein>
<dbReference type="InterPro" id="IPR043579">
    <property type="entry name" value="CUTINASE_2"/>
</dbReference>
<evidence type="ECO:0000256" key="5">
    <source>
        <dbReference type="ARBA" id="ARBA00022525"/>
    </source>
</evidence>
<feature type="active site" description="Proton donor/acceptor" evidence="10">
    <location>
        <position position="177"/>
    </location>
</feature>
<organism evidence="13 14">
    <name type="scientific">Psilocybe cf. subviscida</name>
    <dbReference type="NCBI Taxonomy" id="2480587"/>
    <lineage>
        <taxon>Eukaryota</taxon>
        <taxon>Fungi</taxon>
        <taxon>Dikarya</taxon>
        <taxon>Basidiomycota</taxon>
        <taxon>Agaricomycotina</taxon>
        <taxon>Agaricomycetes</taxon>
        <taxon>Agaricomycetidae</taxon>
        <taxon>Agaricales</taxon>
        <taxon>Agaricineae</taxon>
        <taxon>Strophariaceae</taxon>
        <taxon>Psilocybe</taxon>
    </lineage>
</organism>